<dbReference type="Proteomes" id="UP001607302">
    <property type="component" value="Unassembled WGS sequence"/>
</dbReference>
<evidence type="ECO:0000256" key="1">
    <source>
        <dbReference type="SAM" id="MobiDB-lite"/>
    </source>
</evidence>
<accession>A0ABD2AUG6</accession>
<name>A0ABD2AUG6_VESSQ</name>
<organism evidence="2 3">
    <name type="scientific">Vespula squamosa</name>
    <name type="common">Southern yellow jacket</name>
    <name type="synonym">Wasp</name>
    <dbReference type="NCBI Taxonomy" id="30214"/>
    <lineage>
        <taxon>Eukaryota</taxon>
        <taxon>Metazoa</taxon>
        <taxon>Ecdysozoa</taxon>
        <taxon>Arthropoda</taxon>
        <taxon>Hexapoda</taxon>
        <taxon>Insecta</taxon>
        <taxon>Pterygota</taxon>
        <taxon>Neoptera</taxon>
        <taxon>Endopterygota</taxon>
        <taxon>Hymenoptera</taxon>
        <taxon>Apocrita</taxon>
        <taxon>Aculeata</taxon>
        <taxon>Vespoidea</taxon>
        <taxon>Vespidae</taxon>
        <taxon>Vespinae</taxon>
        <taxon>Vespula</taxon>
    </lineage>
</organism>
<evidence type="ECO:0000313" key="2">
    <source>
        <dbReference type="EMBL" id="KAL2724259.1"/>
    </source>
</evidence>
<feature type="region of interest" description="Disordered" evidence="1">
    <location>
        <begin position="1"/>
        <end position="49"/>
    </location>
</feature>
<comment type="caution">
    <text evidence="2">The sequence shown here is derived from an EMBL/GenBank/DDBJ whole genome shotgun (WGS) entry which is preliminary data.</text>
</comment>
<evidence type="ECO:0000313" key="3">
    <source>
        <dbReference type="Proteomes" id="UP001607302"/>
    </source>
</evidence>
<sequence length="80" mass="9440">MEIRDRPTTKGSFPKPKGSRTRRRFAPRRKKTERLLQKKKKKEITNSKSISKATVDSWTMLLNVRPMGRRPGRRIVPIPR</sequence>
<keyword evidence="3" id="KW-1185">Reference proteome</keyword>
<dbReference type="EMBL" id="JAUDFV010000139">
    <property type="protein sequence ID" value="KAL2724259.1"/>
    <property type="molecule type" value="Genomic_DNA"/>
</dbReference>
<gene>
    <name evidence="2" type="ORF">V1478_008772</name>
</gene>
<proteinExistence type="predicted"/>
<reference evidence="2 3" key="1">
    <citation type="journal article" date="2024" name="Ann. Entomol. Soc. Am.">
        <title>Genomic analyses of the southern and eastern yellowjacket wasps (Hymenoptera: Vespidae) reveal evolutionary signatures of social life.</title>
        <authorList>
            <person name="Catto M.A."/>
            <person name="Caine P.B."/>
            <person name="Orr S.E."/>
            <person name="Hunt B.G."/>
            <person name="Goodisman M.A.D."/>
        </authorList>
    </citation>
    <scope>NUCLEOTIDE SEQUENCE [LARGE SCALE GENOMIC DNA]</scope>
    <source>
        <strain evidence="2">233</strain>
        <tissue evidence="2">Head and thorax</tissue>
    </source>
</reference>
<feature type="compositionally biased region" description="Basic residues" evidence="1">
    <location>
        <begin position="17"/>
        <end position="42"/>
    </location>
</feature>
<dbReference type="AlphaFoldDB" id="A0ABD2AUG6"/>
<protein>
    <submittedName>
        <fullName evidence="2">Uncharacterized protein</fullName>
    </submittedName>
</protein>